<reference evidence="2" key="1">
    <citation type="submission" date="2022-09" db="EMBL/GenBank/DDBJ databases">
        <title>The genome sequence of Tsuneonella sp. YG55.</title>
        <authorList>
            <person name="Liu Y."/>
        </authorList>
    </citation>
    <scope>NUCLEOTIDE SEQUENCE</scope>
    <source>
        <strain evidence="2">YG55</strain>
    </source>
</reference>
<feature type="signal peptide" evidence="1">
    <location>
        <begin position="1"/>
        <end position="24"/>
    </location>
</feature>
<dbReference type="Gene3D" id="2.120.10.30">
    <property type="entry name" value="TolB, C-terminal domain"/>
    <property type="match status" value="1"/>
</dbReference>
<evidence type="ECO:0008006" key="4">
    <source>
        <dbReference type="Google" id="ProtNLM"/>
    </source>
</evidence>
<dbReference type="AlphaFoldDB" id="A0A9X2W553"/>
<feature type="chain" id="PRO_5040824971" description="Translocation protein TolB" evidence="1">
    <location>
        <begin position="25"/>
        <end position="348"/>
    </location>
</feature>
<name>A0A9X2W553_9SPHN</name>
<keyword evidence="1" id="KW-0732">Signal</keyword>
<dbReference type="RefSeq" id="WP_259963350.1">
    <property type="nucleotide sequence ID" value="NZ_JAOAMV010000015.1"/>
</dbReference>
<evidence type="ECO:0000313" key="2">
    <source>
        <dbReference type="EMBL" id="MCT2560230.1"/>
    </source>
</evidence>
<dbReference type="EMBL" id="JAOAMV010000015">
    <property type="protein sequence ID" value="MCT2560230.1"/>
    <property type="molecule type" value="Genomic_DNA"/>
</dbReference>
<accession>A0A9X2W553</accession>
<evidence type="ECO:0000256" key="1">
    <source>
        <dbReference type="SAM" id="SignalP"/>
    </source>
</evidence>
<dbReference type="InterPro" id="IPR011042">
    <property type="entry name" value="6-blade_b-propeller_TolB-like"/>
</dbReference>
<protein>
    <recommendedName>
        <fullName evidence="4">Translocation protein TolB</fullName>
    </recommendedName>
</protein>
<evidence type="ECO:0000313" key="3">
    <source>
        <dbReference type="Proteomes" id="UP001142648"/>
    </source>
</evidence>
<dbReference type="Proteomes" id="UP001142648">
    <property type="component" value="Unassembled WGS sequence"/>
</dbReference>
<keyword evidence="3" id="KW-1185">Reference proteome</keyword>
<dbReference type="SUPFAM" id="SSF82171">
    <property type="entry name" value="DPP6 N-terminal domain-like"/>
    <property type="match status" value="1"/>
</dbReference>
<comment type="caution">
    <text evidence="2">The sequence shown here is derived from an EMBL/GenBank/DDBJ whole genome shotgun (WGS) entry which is preliminary data.</text>
</comment>
<sequence>MISAKRTFGFFAGAAIAVATAAIAAPPAEKGGGKGGSGDPPAAFEPAIGYKFSGRNYTDIRLANRAGDQACTVLRLPDGSPSLRGFVFDGANGRLAYGLEGDVIYLATLTYEASNPSCPVALAKNTVAITPLTVADPETLDFSPRGDHLVWSEPNKAYTGYGSAFDIVVFDIGAGEHTRIPLEKWGTTNPDWGVTNEWVATSTRFSPDFDNSGEIIFSGAPLSGVLGAYNSLFAVNVDGQTEPRLIVNGASMQVDAIVTVTSPGGSGAHKVAFTDNNTGKVRQHRISDGGLVASFSGDEPAYSCDNSELIHSAKGKGGKPSIYITAADGSSSETWSSGGPRFFDWFCD</sequence>
<proteinExistence type="predicted"/>
<gene>
    <name evidence="2" type="ORF">N0B51_14700</name>
</gene>
<organism evidence="2 3">
    <name type="scientific">Tsuneonella litorea</name>
    <dbReference type="NCBI Taxonomy" id="2976475"/>
    <lineage>
        <taxon>Bacteria</taxon>
        <taxon>Pseudomonadati</taxon>
        <taxon>Pseudomonadota</taxon>
        <taxon>Alphaproteobacteria</taxon>
        <taxon>Sphingomonadales</taxon>
        <taxon>Erythrobacteraceae</taxon>
        <taxon>Tsuneonella</taxon>
    </lineage>
</organism>